<feature type="compositionally biased region" description="Low complexity" evidence="2">
    <location>
        <begin position="1"/>
        <end position="18"/>
    </location>
</feature>
<dbReference type="Proteomes" id="UP000624709">
    <property type="component" value="Unassembled WGS sequence"/>
</dbReference>
<protein>
    <recommendedName>
        <fullName evidence="5">Tetratricopeptide repeat protein</fullName>
    </recommendedName>
</protein>
<keyword evidence="1" id="KW-0802">TPR repeat</keyword>
<dbReference type="EMBL" id="BOMS01000058">
    <property type="protein sequence ID" value="GIE68360.1"/>
    <property type="molecule type" value="Genomic_DNA"/>
</dbReference>
<feature type="compositionally biased region" description="Low complexity" evidence="2">
    <location>
        <begin position="63"/>
        <end position="91"/>
    </location>
</feature>
<proteinExistence type="predicted"/>
<evidence type="ECO:0000313" key="4">
    <source>
        <dbReference type="Proteomes" id="UP000624709"/>
    </source>
</evidence>
<feature type="compositionally biased region" description="Polar residues" evidence="2">
    <location>
        <begin position="135"/>
        <end position="148"/>
    </location>
</feature>
<sequence length="573" mass="57350">MPAPRPGAATPPDAHAPAAGGGRSQDGIASAPVSGVGAGSIAIPAQRPTVEGATQRPATGGFAPQAPGSGHAPHAPAGGPAPQSPAGGVAPQSPANGLAPQSPASGIAPQSPGHGIAPQSPASGTAPQSPGHRTAPQSPAGGSTQQTPAGGVAPQSPGGGSTGDGEPAPYMDPDGTWHNLKPIARLAVSGPDTEPRRYTDKAFGSGWFVNKAAAESGPAKVDTDAGTVAAEGDAGDTAGLSEAVGTGETGGPGEAAGPGKATGPDQAGAAGSGTDSVGAEGTDGGTSADGGAASGTESGPDAAGAGSGGYGRTEEKEAARERTADLAPSAHDLGGHLPLSAAELDAIRWRLDGGTLREVVDDREALRELGERLDGPLADEADNVVKAGLLSVRAEVYRLLGELGMAAAASRLALAHAESAQDEQSMVIAQAELAHVLRLRGDWMEADRLFQRAVDSDVSAAVRSVVHENAGRSSFDQGRLMEALDHFARAIRLGASDDSDLVERIGVCLEAVYIHVLRDGWGPYPRRPEEILAPLGGRSAEEPKEKVKAAKPQPAEPDAFDEPTDEQPIVRKR</sequence>
<accession>A0ABQ4BCF4</accession>
<organism evidence="3 4">
    <name type="scientific">Actinoplanes palleronii</name>
    <dbReference type="NCBI Taxonomy" id="113570"/>
    <lineage>
        <taxon>Bacteria</taxon>
        <taxon>Bacillati</taxon>
        <taxon>Actinomycetota</taxon>
        <taxon>Actinomycetes</taxon>
        <taxon>Micromonosporales</taxon>
        <taxon>Micromonosporaceae</taxon>
        <taxon>Actinoplanes</taxon>
    </lineage>
</organism>
<name>A0ABQ4BCF4_9ACTN</name>
<dbReference type="SUPFAM" id="SSF48452">
    <property type="entry name" value="TPR-like"/>
    <property type="match status" value="1"/>
</dbReference>
<dbReference type="SMART" id="SM00028">
    <property type="entry name" value="TPR"/>
    <property type="match status" value="3"/>
</dbReference>
<feature type="region of interest" description="Disordered" evidence="2">
    <location>
        <begin position="529"/>
        <end position="573"/>
    </location>
</feature>
<dbReference type="PROSITE" id="PS50005">
    <property type="entry name" value="TPR"/>
    <property type="match status" value="1"/>
</dbReference>
<feature type="region of interest" description="Disordered" evidence="2">
    <location>
        <begin position="214"/>
        <end position="336"/>
    </location>
</feature>
<feature type="compositionally biased region" description="Gly residues" evidence="2">
    <location>
        <begin position="247"/>
        <end position="256"/>
    </location>
</feature>
<feature type="compositionally biased region" description="Low complexity" evidence="2">
    <location>
        <begin position="289"/>
        <end position="304"/>
    </location>
</feature>
<dbReference type="InterPro" id="IPR019734">
    <property type="entry name" value="TPR_rpt"/>
</dbReference>
<reference evidence="3 4" key="1">
    <citation type="submission" date="2021-01" db="EMBL/GenBank/DDBJ databases">
        <title>Whole genome shotgun sequence of Actinoplanes palleronii NBRC 14916.</title>
        <authorList>
            <person name="Komaki H."/>
            <person name="Tamura T."/>
        </authorList>
    </citation>
    <scope>NUCLEOTIDE SEQUENCE [LARGE SCALE GENOMIC DNA]</scope>
    <source>
        <strain evidence="3 4">NBRC 14916</strain>
    </source>
</reference>
<evidence type="ECO:0008006" key="5">
    <source>
        <dbReference type="Google" id="ProtNLM"/>
    </source>
</evidence>
<comment type="caution">
    <text evidence="3">The sequence shown here is derived from an EMBL/GenBank/DDBJ whole genome shotgun (WGS) entry which is preliminary data.</text>
</comment>
<evidence type="ECO:0000313" key="3">
    <source>
        <dbReference type="EMBL" id="GIE68360.1"/>
    </source>
</evidence>
<feature type="compositionally biased region" description="Basic and acidic residues" evidence="2">
    <location>
        <begin position="539"/>
        <end position="548"/>
    </location>
</feature>
<evidence type="ECO:0000256" key="2">
    <source>
        <dbReference type="SAM" id="MobiDB-lite"/>
    </source>
</evidence>
<feature type="repeat" description="TPR" evidence="1">
    <location>
        <begin position="464"/>
        <end position="497"/>
    </location>
</feature>
<dbReference type="InterPro" id="IPR011990">
    <property type="entry name" value="TPR-like_helical_dom_sf"/>
</dbReference>
<feature type="region of interest" description="Disordered" evidence="2">
    <location>
        <begin position="1"/>
        <end position="178"/>
    </location>
</feature>
<feature type="compositionally biased region" description="Basic and acidic residues" evidence="2">
    <location>
        <begin position="312"/>
        <end position="324"/>
    </location>
</feature>
<evidence type="ECO:0000256" key="1">
    <source>
        <dbReference type="PROSITE-ProRule" id="PRU00339"/>
    </source>
</evidence>
<dbReference type="Gene3D" id="1.25.40.10">
    <property type="entry name" value="Tetratricopeptide repeat domain"/>
    <property type="match status" value="1"/>
</dbReference>
<gene>
    <name evidence="3" type="ORF">Apa02nite_044680</name>
</gene>
<keyword evidence="4" id="KW-1185">Reference proteome</keyword>